<dbReference type="InterPro" id="IPR038062">
    <property type="entry name" value="ScdA-like_N_sf"/>
</dbReference>
<dbReference type="KEGG" id="fpl:Ferp_0044"/>
<organism evidence="1 2">
    <name type="scientific">Ferroglobus placidus (strain DSM 10642 / AEDII12DO)</name>
    <dbReference type="NCBI Taxonomy" id="589924"/>
    <lineage>
        <taxon>Archaea</taxon>
        <taxon>Methanobacteriati</taxon>
        <taxon>Methanobacteriota</taxon>
        <taxon>Archaeoglobi</taxon>
        <taxon>Archaeoglobales</taxon>
        <taxon>Archaeoglobaceae</taxon>
        <taxon>Ferroglobus</taxon>
    </lineage>
</organism>
<dbReference type="Proteomes" id="UP000002613">
    <property type="component" value="Chromosome"/>
</dbReference>
<dbReference type="PaxDb" id="589924-Ferp_0044"/>
<reference evidence="2" key="1">
    <citation type="submission" date="2010-02" db="EMBL/GenBank/DDBJ databases">
        <title>Complete sequence of Ferroglobus placidus DSM 10642.</title>
        <authorList>
            <consortium name="US DOE Joint Genome Institute"/>
            <person name="Lucas S."/>
            <person name="Copeland A."/>
            <person name="Lapidus A."/>
            <person name="Cheng J.-F."/>
            <person name="Bruce D."/>
            <person name="Goodwin L."/>
            <person name="Pitluck S."/>
            <person name="Saunders E."/>
            <person name="Brettin T."/>
            <person name="Detter J.C."/>
            <person name="Han C."/>
            <person name="Tapia R."/>
            <person name="Larimer F."/>
            <person name="Land M."/>
            <person name="Hauser L."/>
            <person name="Kyrpides N."/>
            <person name="Ivanova N."/>
            <person name="Holmes D."/>
            <person name="Lovley D."/>
            <person name="Kyrpides N."/>
            <person name="Anderson I.J."/>
            <person name="Woyke T."/>
        </authorList>
    </citation>
    <scope>NUCLEOTIDE SEQUENCE [LARGE SCALE GENOMIC DNA]</scope>
    <source>
        <strain evidence="2">DSM 10642 / AEDII12DO</strain>
    </source>
</reference>
<dbReference type="STRING" id="589924.Ferp_0044"/>
<dbReference type="HOGENOM" id="CLU_2968293_0_0_2"/>
<sequence length="58" mass="6526">MISPDMTVAEVLRRKPAAKRVLFKYGICDCCGGNVKIKDAAEFRGLKVEDLIREIEEV</sequence>
<accession>D3S100</accession>
<reference evidence="1 2" key="2">
    <citation type="journal article" date="2011" name="Stand. Genomic Sci.">
        <title>Complete genome sequence of Ferroglobus placidus AEDII12DO.</title>
        <authorList>
            <person name="Anderson I."/>
            <person name="Risso C."/>
            <person name="Holmes D."/>
            <person name="Lucas S."/>
            <person name="Copeland A."/>
            <person name="Lapidus A."/>
            <person name="Cheng J.F."/>
            <person name="Bruce D."/>
            <person name="Goodwin L."/>
            <person name="Pitluck S."/>
            <person name="Saunders E."/>
            <person name="Brettin T."/>
            <person name="Detter J.C."/>
            <person name="Han C."/>
            <person name="Tapia R."/>
            <person name="Larimer F."/>
            <person name="Land M."/>
            <person name="Hauser L."/>
            <person name="Woyke T."/>
            <person name="Lovley D."/>
            <person name="Kyrpides N."/>
            <person name="Ivanova N."/>
        </authorList>
    </citation>
    <scope>NUCLEOTIDE SEQUENCE [LARGE SCALE GENOMIC DNA]</scope>
    <source>
        <strain evidence="2">DSM 10642 / AEDII12DO</strain>
    </source>
</reference>
<name>D3S100_FERPA</name>
<dbReference type="Pfam" id="PF04405">
    <property type="entry name" value="ScdA_N"/>
    <property type="match status" value="1"/>
</dbReference>
<dbReference type="AlphaFoldDB" id="D3S100"/>
<keyword evidence="2" id="KW-1185">Reference proteome</keyword>
<dbReference type="Gene3D" id="1.10.3910.10">
    <property type="entry name" value="SP0561-like"/>
    <property type="match status" value="1"/>
</dbReference>
<gene>
    <name evidence="1" type="ordered locus">Ferp_0044</name>
</gene>
<dbReference type="RefSeq" id="WP_012964585.1">
    <property type="nucleotide sequence ID" value="NC_013849.1"/>
</dbReference>
<evidence type="ECO:0000313" key="2">
    <source>
        <dbReference type="Proteomes" id="UP000002613"/>
    </source>
</evidence>
<dbReference type="SUPFAM" id="SSF140683">
    <property type="entry name" value="SP0561-like"/>
    <property type="match status" value="1"/>
</dbReference>
<proteinExistence type="predicted"/>
<dbReference type="EMBL" id="CP001899">
    <property type="protein sequence ID" value="ADC64236.1"/>
    <property type="molecule type" value="Genomic_DNA"/>
</dbReference>
<evidence type="ECO:0000313" key="1">
    <source>
        <dbReference type="EMBL" id="ADC64236.1"/>
    </source>
</evidence>
<evidence type="ECO:0008006" key="3">
    <source>
        <dbReference type="Google" id="ProtNLM"/>
    </source>
</evidence>
<protein>
    <recommendedName>
        <fullName evidence="3">DUF1858 domain-containing protein</fullName>
    </recommendedName>
</protein>
<dbReference type="GeneID" id="32160122"/>
<dbReference type="eggNOG" id="arCOG05294">
    <property type="taxonomic scope" value="Archaea"/>
</dbReference>
<dbReference type="InterPro" id="IPR019903">
    <property type="entry name" value="RIC_family"/>
</dbReference>